<dbReference type="InterPro" id="IPR023296">
    <property type="entry name" value="Glyco_hydro_beta-prop_sf"/>
</dbReference>
<evidence type="ECO:0008006" key="3">
    <source>
        <dbReference type="Google" id="ProtNLM"/>
    </source>
</evidence>
<dbReference type="OrthoDB" id="9801455at2"/>
<dbReference type="PANTHER" id="PTHR35279:SF1">
    <property type="entry name" value="ARABINANASE_LEVANSUCRASE_INVERTASE"/>
    <property type="match status" value="1"/>
</dbReference>
<dbReference type="PANTHER" id="PTHR35279">
    <property type="match status" value="1"/>
</dbReference>
<name>A0A4U1IE36_9BURK</name>
<gene>
    <name evidence="1" type="ORF">FAZ69_04910</name>
</gene>
<dbReference type="Gene3D" id="2.115.10.20">
    <property type="entry name" value="Glycosyl hydrolase domain, family 43"/>
    <property type="match status" value="2"/>
</dbReference>
<reference evidence="1 2" key="1">
    <citation type="submission" date="2019-04" db="EMBL/GenBank/DDBJ databases">
        <title>Trinickia sp. 7GSK02, isolated from subtropical forest soil.</title>
        <authorList>
            <person name="Gao Z.-H."/>
            <person name="Qiu L.-H."/>
        </authorList>
    </citation>
    <scope>NUCLEOTIDE SEQUENCE [LARGE SCALE GENOMIC DNA]</scope>
    <source>
        <strain evidence="1 2">7GSK02</strain>
    </source>
</reference>
<dbReference type="SUPFAM" id="SSF75005">
    <property type="entry name" value="Arabinanase/levansucrase/invertase"/>
    <property type="match status" value="1"/>
</dbReference>
<accession>A0A4U1IE36</accession>
<evidence type="ECO:0000313" key="1">
    <source>
        <dbReference type="EMBL" id="TKC91857.1"/>
    </source>
</evidence>
<protein>
    <recommendedName>
        <fullName evidence="3">Glycosylase</fullName>
    </recommendedName>
</protein>
<dbReference type="AlphaFoldDB" id="A0A4U1IE36"/>
<evidence type="ECO:0000313" key="2">
    <source>
        <dbReference type="Proteomes" id="UP000305539"/>
    </source>
</evidence>
<dbReference type="Proteomes" id="UP000305539">
    <property type="component" value="Unassembled WGS sequence"/>
</dbReference>
<organism evidence="1 2">
    <name type="scientific">Trinickia terrae</name>
    <dbReference type="NCBI Taxonomy" id="2571161"/>
    <lineage>
        <taxon>Bacteria</taxon>
        <taxon>Pseudomonadati</taxon>
        <taxon>Pseudomonadota</taxon>
        <taxon>Betaproteobacteria</taxon>
        <taxon>Burkholderiales</taxon>
        <taxon>Burkholderiaceae</taxon>
        <taxon>Trinickia</taxon>
    </lineage>
</organism>
<sequence length="315" mass="35103">MTIQWEKLGAVFHTAKQGKPWMKNTALTPTPFRLDENTIRVYAGFRDEAGVSRIGYVDVAAQDPTKILRVSDAPVLDIGRDGCFDDNGVILGDVVEGPGGIHMFYVGFQLVAKAKFLAFSGVALSIDGGHSFTRISESPVLDRAKGQSTIGAIHSARFENNRWRLWYACGDGWEIINGRPFPRYNVHYVEADDLLDIPRRGQLCVDVRGDEYRIGRPRVYRIDGEYYMYYTKGTISGSYFPGLARSVDGVQWARHDNELGISLSDEGWDSQTLCYPALISVQDKTYMFYNGNNMGYEGFGCAQANGITLDESTLA</sequence>
<proteinExistence type="predicted"/>
<comment type="caution">
    <text evidence="1">The sequence shown here is derived from an EMBL/GenBank/DDBJ whole genome shotgun (WGS) entry which is preliminary data.</text>
</comment>
<dbReference type="EMBL" id="SWJE01000002">
    <property type="protein sequence ID" value="TKC91857.1"/>
    <property type="molecule type" value="Genomic_DNA"/>
</dbReference>
<keyword evidence="2" id="KW-1185">Reference proteome</keyword>